<sequence>MVKTLKGEHLCVRAQSSKIATSKWIAKKIGPQLRVDRAKWLVREVLEGKYKDSYTRLPKCANLLKSENPGNMVEIKTHERIGRQLPIFKRIFICLYAMKRGFSKGCRPFFGLDGCHLKGSYGGILLAVVSVDGHNGLFPIAFAVVES</sequence>
<dbReference type="STRING" id="3775.A0A1Q3AN77"/>
<organism evidence="1 2">
    <name type="scientific">Cephalotus follicularis</name>
    <name type="common">Albany pitcher plant</name>
    <dbReference type="NCBI Taxonomy" id="3775"/>
    <lineage>
        <taxon>Eukaryota</taxon>
        <taxon>Viridiplantae</taxon>
        <taxon>Streptophyta</taxon>
        <taxon>Embryophyta</taxon>
        <taxon>Tracheophyta</taxon>
        <taxon>Spermatophyta</taxon>
        <taxon>Magnoliopsida</taxon>
        <taxon>eudicotyledons</taxon>
        <taxon>Gunneridae</taxon>
        <taxon>Pentapetalae</taxon>
        <taxon>rosids</taxon>
        <taxon>fabids</taxon>
        <taxon>Oxalidales</taxon>
        <taxon>Cephalotaceae</taxon>
        <taxon>Cephalotus</taxon>
    </lineage>
</organism>
<dbReference type="OrthoDB" id="683469at2759"/>
<evidence type="ECO:0000313" key="2">
    <source>
        <dbReference type="Proteomes" id="UP000187406"/>
    </source>
</evidence>
<protein>
    <submittedName>
        <fullName evidence="1">Uncharacterized protein</fullName>
    </submittedName>
</protein>
<reference evidence="2" key="1">
    <citation type="submission" date="2016-04" db="EMBL/GenBank/DDBJ databases">
        <title>Cephalotus genome sequencing.</title>
        <authorList>
            <person name="Fukushima K."/>
            <person name="Hasebe M."/>
            <person name="Fang X."/>
        </authorList>
    </citation>
    <scope>NUCLEOTIDE SEQUENCE [LARGE SCALE GENOMIC DNA]</scope>
    <source>
        <strain evidence="2">cv. St1</strain>
    </source>
</reference>
<proteinExistence type="predicted"/>
<comment type="caution">
    <text evidence="1">The sequence shown here is derived from an EMBL/GenBank/DDBJ whole genome shotgun (WGS) entry which is preliminary data.</text>
</comment>
<dbReference type="EMBL" id="BDDD01000011">
    <property type="protein sequence ID" value="GAV57022.1"/>
    <property type="molecule type" value="Genomic_DNA"/>
</dbReference>
<dbReference type="AlphaFoldDB" id="A0A1Q3AN77"/>
<gene>
    <name evidence="1" type="ORF">CFOL_v3_00561</name>
</gene>
<accession>A0A1Q3AN77</accession>
<dbReference type="PANTHER" id="PTHR31973:SF187">
    <property type="entry name" value="MUTATOR TRANSPOSASE MUDRA PROTEIN"/>
    <property type="match status" value="1"/>
</dbReference>
<dbReference type="InParanoid" id="A0A1Q3AN77"/>
<name>A0A1Q3AN77_CEPFO</name>
<dbReference type="PANTHER" id="PTHR31973">
    <property type="entry name" value="POLYPROTEIN, PUTATIVE-RELATED"/>
    <property type="match status" value="1"/>
</dbReference>
<evidence type="ECO:0000313" key="1">
    <source>
        <dbReference type="EMBL" id="GAV57022.1"/>
    </source>
</evidence>
<keyword evidence="2" id="KW-1185">Reference proteome</keyword>
<dbReference type="Proteomes" id="UP000187406">
    <property type="component" value="Unassembled WGS sequence"/>
</dbReference>